<dbReference type="RefSeq" id="WP_143158018.1">
    <property type="nucleotide sequence ID" value="NZ_FQYR01000002.1"/>
</dbReference>
<dbReference type="InterPro" id="IPR004603">
    <property type="entry name" value="DNA_mismatch_endonuc_vsr"/>
</dbReference>
<organism evidence="7 8">
    <name type="scientific">Rubritalea squalenifaciens DSM 18772</name>
    <dbReference type="NCBI Taxonomy" id="1123071"/>
    <lineage>
        <taxon>Bacteria</taxon>
        <taxon>Pseudomonadati</taxon>
        <taxon>Verrucomicrobiota</taxon>
        <taxon>Verrucomicrobiia</taxon>
        <taxon>Verrucomicrobiales</taxon>
        <taxon>Rubritaleaceae</taxon>
        <taxon>Rubritalea</taxon>
    </lineage>
</organism>
<keyword evidence="3" id="KW-0227">DNA damage</keyword>
<proteinExistence type="inferred from homology"/>
<reference evidence="7" key="1">
    <citation type="submission" date="2016-11" db="EMBL/GenBank/DDBJ databases">
        <authorList>
            <person name="Jaros S."/>
            <person name="Januszkiewicz K."/>
            <person name="Wedrychowicz H."/>
        </authorList>
    </citation>
    <scope>NUCLEOTIDE SEQUENCE [LARGE SCALE GENOMIC DNA]</scope>
    <source>
        <strain evidence="7">DSM 18772</strain>
    </source>
</reference>
<dbReference type="GO" id="GO:0004519">
    <property type="term" value="F:endonuclease activity"/>
    <property type="evidence" value="ECO:0007669"/>
    <property type="project" value="UniProtKB-KW"/>
</dbReference>
<dbReference type="AlphaFoldDB" id="A0A1M6D197"/>
<sequence length="164" mass="19306">MADIWSEEKRSWVMSRIKGKDTKPELAVRSLLHAHGYRFTVSGPRNQTLPGRPDIVLPKWATVIFVNGCFWHGHEGCKDFSIPKTRTEFWLTKIRKNQQRDQSNNGKLESLGWNVITIWACELSTKDRLYSLERRLPYLIERKPFEYHLEDETDQLGRVAEDFD</sequence>
<accession>A0A1M6D197</accession>
<dbReference type="InterPro" id="IPR011335">
    <property type="entry name" value="Restrct_endonuc-II-like"/>
</dbReference>
<dbReference type="FunCoup" id="A0A1M6D197">
    <property type="interactions" value="33"/>
</dbReference>
<evidence type="ECO:0000256" key="4">
    <source>
        <dbReference type="ARBA" id="ARBA00022801"/>
    </source>
</evidence>
<keyword evidence="2 7" id="KW-0255">Endonuclease</keyword>
<evidence type="ECO:0000256" key="3">
    <source>
        <dbReference type="ARBA" id="ARBA00022763"/>
    </source>
</evidence>
<keyword evidence="8" id="KW-1185">Reference proteome</keyword>
<dbReference type="EMBL" id="FQYR01000002">
    <property type="protein sequence ID" value="SHI67062.1"/>
    <property type="molecule type" value="Genomic_DNA"/>
</dbReference>
<dbReference type="CDD" id="cd00221">
    <property type="entry name" value="Vsr"/>
    <property type="match status" value="1"/>
</dbReference>
<dbReference type="InParanoid" id="A0A1M6D197"/>
<dbReference type="OrthoDB" id="9801520at2"/>
<name>A0A1M6D197_9BACT</name>
<keyword evidence="5" id="KW-0234">DNA repair</keyword>
<dbReference type="STRING" id="1123071.SAMN02745181_0621"/>
<dbReference type="Proteomes" id="UP000184510">
    <property type="component" value="Unassembled WGS sequence"/>
</dbReference>
<dbReference type="Pfam" id="PF03852">
    <property type="entry name" value="Vsr"/>
    <property type="match status" value="1"/>
</dbReference>
<comment type="similarity">
    <text evidence="6">Belongs to the Vsr family.</text>
</comment>
<dbReference type="GO" id="GO:0016787">
    <property type="term" value="F:hydrolase activity"/>
    <property type="evidence" value="ECO:0007669"/>
    <property type="project" value="UniProtKB-KW"/>
</dbReference>
<dbReference type="GO" id="GO:0006298">
    <property type="term" value="P:mismatch repair"/>
    <property type="evidence" value="ECO:0007669"/>
    <property type="project" value="InterPro"/>
</dbReference>
<evidence type="ECO:0000313" key="7">
    <source>
        <dbReference type="EMBL" id="SHI67062.1"/>
    </source>
</evidence>
<evidence type="ECO:0000256" key="6">
    <source>
        <dbReference type="ARBA" id="ARBA00029466"/>
    </source>
</evidence>
<evidence type="ECO:0000313" key="8">
    <source>
        <dbReference type="Proteomes" id="UP000184510"/>
    </source>
</evidence>
<evidence type="ECO:0000256" key="2">
    <source>
        <dbReference type="ARBA" id="ARBA00022759"/>
    </source>
</evidence>
<dbReference type="NCBIfam" id="TIGR00632">
    <property type="entry name" value="vsr"/>
    <property type="match status" value="1"/>
</dbReference>
<keyword evidence="4" id="KW-0378">Hydrolase</keyword>
<dbReference type="Gene3D" id="3.40.960.10">
    <property type="entry name" value="VSR Endonuclease"/>
    <property type="match status" value="1"/>
</dbReference>
<evidence type="ECO:0000256" key="1">
    <source>
        <dbReference type="ARBA" id="ARBA00022722"/>
    </source>
</evidence>
<evidence type="ECO:0000256" key="5">
    <source>
        <dbReference type="ARBA" id="ARBA00023204"/>
    </source>
</evidence>
<dbReference type="SUPFAM" id="SSF52980">
    <property type="entry name" value="Restriction endonuclease-like"/>
    <property type="match status" value="1"/>
</dbReference>
<gene>
    <name evidence="7" type="ORF">SAMN02745181_0621</name>
</gene>
<keyword evidence="1" id="KW-0540">Nuclease</keyword>
<protein>
    <submittedName>
        <fullName evidence="7">T/G mismatch-specific endonuclease</fullName>
    </submittedName>
</protein>